<evidence type="ECO:0000256" key="4">
    <source>
        <dbReference type="ARBA" id="ARBA00022692"/>
    </source>
</evidence>
<dbReference type="GO" id="GO:0010039">
    <property type="term" value="P:response to iron ion"/>
    <property type="evidence" value="ECO:0007669"/>
    <property type="project" value="TreeGrafter"/>
</dbReference>
<reference evidence="8" key="1">
    <citation type="submission" date="2023-07" db="EMBL/GenBank/DDBJ databases">
        <title>A chromosome-level genome assembly of Lolium multiflorum.</title>
        <authorList>
            <person name="Chen Y."/>
            <person name="Copetti D."/>
            <person name="Kolliker R."/>
            <person name="Studer B."/>
        </authorList>
    </citation>
    <scope>NUCLEOTIDE SEQUENCE</scope>
    <source>
        <strain evidence="8">02402/16</strain>
        <tissue evidence="8">Leaf</tissue>
    </source>
</reference>
<keyword evidence="6 7" id="KW-0472">Membrane</keyword>
<dbReference type="EMBL" id="JAUUTY010000006">
    <property type="protein sequence ID" value="KAK1618552.1"/>
    <property type="molecule type" value="Genomic_DNA"/>
</dbReference>
<evidence type="ECO:0000256" key="5">
    <source>
        <dbReference type="ARBA" id="ARBA00022989"/>
    </source>
</evidence>
<evidence type="ECO:0000313" key="9">
    <source>
        <dbReference type="Proteomes" id="UP001231189"/>
    </source>
</evidence>
<dbReference type="Pfam" id="PF03169">
    <property type="entry name" value="OPT"/>
    <property type="match status" value="1"/>
</dbReference>
<dbReference type="NCBIfam" id="TIGR00728">
    <property type="entry name" value="OPT_sfam"/>
    <property type="match status" value="1"/>
</dbReference>
<feature type="transmembrane region" description="Helical" evidence="7">
    <location>
        <begin position="49"/>
        <end position="71"/>
    </location>
</feature>
<comment type="subcellular location">
    <subcellularLocation>
        <location evidence="1">Membrane</location>
        <topology evidence="1">Multi-pass membrane protein</topology>
    </subcellularLocation>
</comment>
<dbReference type="Proteomes" id="UP001231189">
    <property type="component" value="Unassembled WGS sequence"/>
</dbReference>
<protein>
    <submittedName>
        <fullName evidence="8">Uncharacterized protein</fullName>
    </submittedName>
</protein>
<evidence type="ECO:0000256" key="3">
    <source>
        <dbReference type="ARBA" id="ARBA00022448"/>
    </source>
</evidence>
<feature type="transmembrane region" description="Helical" evidence="7">
    <location>
        <begin position="513"/>
        <end position="534"/>
    </location>
</feature>
<feature type="transmembrane region" description="Helical" evidence="7">
    <location>
        <begin position="395"/>
        <end position="415"/>
    </location>
</feature>
<evidence type="ECO:0000256" key="1">
    <source>
        <dbReference type="ARBA" id="ARBA00004141"/>
    </source>
</evidence>
<evidence type="ECO:0000256" key="7">
    <source>
        <dbReference type="SAM" id="Phobius"/>
    </source>
</evidence>
<accession>A0AAD8RE49</accession>
<feature type="transmembrane region" description="Helical" evidence="7">
    <location>
        <begin position="565"/>
        <end position="585"/>
    </location>
</feature>
<keyword evidence="5 7" id="KW-1133">Transmembrane helix</keyword>
<evidence type="ECO:0000256" key="6">
    <source>
        <dbReference type="ARBA" id="ARBA00023136"/>
    </source>
</evidence>
<feature type="transmembrane region" description="Helical" evidence="7">
    <location>
        <begin position="421"/>
        <end position="438"/>
    </location>
</feature>
<dbReference type="GO" id="GO:0005886">
    <property type="term" value="C:plasma membrane"/>
    <property type="evidence" value="ECO:0007669"/>
    <property type="project" value="TreeGrafter"/>
</dbReference>
<feature type="transmembrane region" description="Helical" evidence="7">
    <location>
        <begin position="77"/>
        <end position="96"/>
    </location>
</feature>
<proteinExistence type="inferred from homology"/>
<feature type="transmembrane region" description="Helical" evidence="7">
    <location>
        <begin position="165"/>
        <end position="186"/>
    </location>
</feature>
<feature type="transmembrane region" description="Helical" evidence="7">
    <location>
        <begin position="640"/>
        <end position="664"/>
    </location>
</feature>
<dbReference type="GO" id="GO:0048316">
    <property type="term" value="P:seed development"/>
    <property type="evidence" value="ECO:0007669"/>
    <property type="project" value="TreeGrafter"/>
</dbReference>
<dbReference type="GO" id="GO:0035673">
    <property type="term" value="F:oligopeptide transmembrane transporter activity"/>
    <property type="evidence" value="ECO:0007669"/>
    <property type="project" value="InterPro"/>
</dbReference>
<dbReference type="GO" id="GO:0051980">
    <property type="term" value="F:iron-nicotianamine transmembrane transporter activity"/>
    <property type="evidence" value="ECO:0007669"/>
    <property type="project" value="TreeGrafter"/>
</dbReference>
<feature type="transmembrane region" description="Helical" evidence="7">
    <location>
        <begin position="285"/>
        <end position="305"/>
    </location>
</feature>
<dbReference type="PANTHER" id="PTHR31645">
    <property type="entry name" value="OLIGOPEPTIDE TRANSPORTER YGL114W-RELATED"/>
    <property type="match status" value="1"/>
</dbReference>
<evidence type="ECO:0000313" key="8">
    <source>
        <dbReference type="EMBL" id="KAK1618552.1"/>
    </source>
</evidence>
<dbReference type="AlphaFoldDB" id="A0AAD8RE49"/>
<keyword evidence="3" id="KW-0813">Transport</keyword>
<dbReference type="PANTHER" id="PTHR31645:SF17">
    <property type="entry name" value="IRON-PHYTOSIDEROPHORE TRANSPORTER YSL15"/>
    <property type="match status" value="1"/>
</dbReference>
<keyword evidence="4 7" id="KW-0812">Transmembrane</keyword>
<comment type="similarity">
    <text evidence="2">Belongs to the YSL (TC 2.A.67.2) family.</text>
</comment>
<feature type="transmembrane region" description="Helical" evidence="7">
    <location>
        <begin position="472"/>
        <end position="492"/>
    </location>
</feature>
<comment type="caution">
    <text evidence="8">The sequence shown here is derived from an EMBL/GenBank/DDBJ whole genome shotgun (WGS) entry which is preliminary data.</text>
</comment>
<keyword evidence="9" id="KW-1185">Reference proteome</keyword>
<sequence length="678" mass="74393">MEAVIPDRTRIAPEIEKHVAGEGDMESDPALAAARVRELEPLPRWQDELTVRGMVASLLIGFIYTVIVMKIALTTGLVPTLNVSAALLSFLALRGWTRLLDRFGIVSRPFTRQENTIIQTCGVACYTIAFAGGFGSTMLALNKNTYELAGDSAGNVPGSYKEPGIGWMAAFLLSSSFGGLLTLIPLRQVLVVDYKLTYPSGTATAVLINGFHTAEGDENSKKQIRGFLRYFGGSFVWSLFQWFYTGGDACGFVQFPTFGLKAWKQTFFFDFSMTYVGAGMICPHIVNISTLFGAIISYGIMWPLINKNKGDWYPANIPESSMKSLYGYKAFICLALIMGDGLYQFIKIVSITSRGMYRQFSRKSVDNRVKNMDNAVSIDEMQRDEVFKRGHLPAWMAYTGYALFSIIAVVTTPLIFRQVKWYYVIIAYAIAPILGFANSYGTGLTDINMGYNYGKIALFVFAGWAGKDNGVIAGLVTGTLVKQLVLISADLMQDFKTSYLTETSPRSMMVAQAIGTAMGCIVSPLTFMLFYKAFDIGNPDGNWKAPYGLIFRNMAILGVEGFSVLPRYCLALSGGFFAFAALLSIARDVLPQKYRKCVPLPMAMAVPFLVGGSFAIDMCIGSLVVFIWHKINKKEASFMVPAVASGLICGDGIWTFPSSLLALAKIKPPICMKFIPAA</sequence>
<dbReference type="InterPro" id="IPR004813">
    <property type="entry name" value="OPT"/>
</dbReference>
<dbReference type="InterPro" id="IPR045035">
    <property type="entry name" value="YSL-like"/>
</dbReference>
<feature type="transmembrane region" description="Helical" evidence="7">
    <location>
        <begin position="325"/>
        <end position="346"/>
    </location>
</feature>
<gene>
    <name evidence="8" type="ORF">QYE76_024069</name>
</gene>
<organism evidence="8 9">
    <name type="scientific">Lolium multiflorum</name>
    <name type="common">Italian ryegrass</name>
    <name type="synonym">Lolium perenne subsp. multiflorum</name>
    <dbReference type="NCBI Taxonomy" id="4521"/>
    <lineage>
        <taxon>Eukaryota</taxon>
        <taxon>Viridiplantae</taxon>
        <taxon>Streptophyta</taxon>
        <taxon>Embryophyta</taxon>
        <taxon>Tracheophyta</taxon>
        <taxon>Spermatophyta</taxon>
        <taxon>Magnoliopsida</taxon>
        <taxon>Liliopsida</taxon>
        <taxon>Poales</taxon>
        <taxon>Poaceae</taxon>
        <taxon>BOP clade</taxon>
        <taxon>Pooideae</taxon>
        <taxon>Poodae</taxon>
        <taxon>Poeae</taxon>
        <taxon>Poeae Chloroplast Group 2 (Poeae type)</taxon>
        <taxon>Loliodinae</taxon>
        <taxon>Loliinae</taxon>
        <taxon>Lolium</taxon>
    </lineage>
</organism>
<evidence type="ECO:0000256" key="2">
    <source>
        <dbReference type="ARBA" id="ARBA00010276"/>
    </source>
</evidence>
<feature type="transmembrane region" description="Helical" evidence="7">
    <location>
        <begin position="606"/>
        <end position="628"/>
    </location>
</feature>
<name>A0AAD8RE49_LOLMU</name>
<feature type="transmembrane region" description="Helical" evidence="7">
    <location>
        <begin position="117"/>
        <end position="141"/>
    </location>
</feature>